<accession>A0A4R4RQP1</accession>
<comment type="caution">
    <text evidence="13">The sequence shown here is derived from an EMBL/GenBank/DDBJ whole genome shotgun (WGS) entry which is preliminary data.</text>
</comment>
<name>A0A4R4RQP1_9ACTN</name>
<dbReference type="PANTHER" id="PTHR38839">
    <property type="entry name" value="TRANSCRIPTIONAL REGULATOR WHID-RELATED"/>
    <property type="match status" value="1"/>
</dbReference>
<sequence length="118" mass="13403">MTVGLMRIIRRADADHRSGVVVPSPDDPGARVDATSWWEYALCRAWDADLFCVPDGVSPSRKRAQEKKAKGICQTCPVRERCLDEAMARGEQYGVWGGLDAEERRELERRRRGLRRSS</sequence>
<feature type="binding site" evidence="11">
    <location>
        <position position="43"/>
    </location>
    <ligand>
        <name>[4Fe-4S] cluster</name>
        <dbReference type="ChEBI" id="CHEBI:49883"/>
    </ligand>
</feature>
<dbReference type="HAMAP" id="MF_01479">
    <property type="entry name" value="WhiB"/>
    <property type="match status" value="1"/>
</dbReference>
<keyword evidence="3 11" id="KW-0004">4Fe-4S</keyword>
<keyword evidence="4 11" id="KW-0479">Metal-binding</keyword>
<dbReference type="GO" id="GO:0045454">
    <property type="term" value="P:cell redox homeostasis"/>
    <property type="evidence" value="ECO:0007669"/>
    <property type="project" value="TreeGrafter"/>
</dbReference>
<evidence type="ECO:0000313" key="13">
    <source>
        <dbReference type="EMBL" id="TDC52130.1"/>
    </source>
</evidence>
<keyword evidence="11" id="KW-0963">Cytoplasm</keyword>
<evidence type="ECO:0000256" key="9">
    <source>
        <dbReference type="ARBA" id="ARBA00023157"/>
    </source>
</evidence>
<gene>
    <name evidence="11" type="primary">whiB</name>
    <name evidence="13" type="ORF">E1212_09830</name>
</gene>
<reference evidence="13 14" key="1">
    <citation type="submission" date="2019-02" db="EMBL/GenBank/DDBJ databases">
        <title>Draft genome sequences of novel Actinobacteria.</title>
        <authorList>
            <person name="Sahin N."/>
            <person name="Ay H."/>
            <person name="Saygin H."/>
        </authorList>
    </citation>
    <scope>NUCLEOTIDE SEQUENCE [LARGE SCALE GENOMIC DNA]</scope>
    <source>
        <strain evidence="13 14">KC603</strain>
    </source>
</reference>
<comment type="function">
    <text evidence="11">Acts as a transcriptional regulator. Probably redox-responsive. The apo- but not holo-form probably binds DNA.</text>
</comment>
<comment type="subcellular location">
    <subcellularLocation>
        <location evidence="1 11">Cytoplasm</location>
    </subcellularLocation>
</comment>
<evidence type="ECO:0000259" key="12">
    <source>
        <dbReference type="PROSITE" id="PS51674"/>
    </source>
</evidence>
<evidence type="ECO:0000256" key="8">
    <source>
        <dbReference type="ARBA" id="ARBA00023125"/>
    </source>
</evidence>
<comment type="PTM">
    <text evidence="11">Upon Fe-S cluster removal intramolecular disulfide bonds are formed.</text>
</comment>
<feature type="binding site" evidence="11">
    <location>
        <position position="73"/>
    </location>
    <ligand>
        <name>[4Fe-4S] cluster</name>
        <dbReference type="ChEBI" id="CHEBI:49883"/>
    </ligand>
</feature>
<evidence type="ECO:0000256" key="7">
    <source>
        <dbReference type="ARBA" id="ARBA00023015"/>
    </source>
</evidence>
<dbReference type="GO" id="GO:0047134">
    <property type="term" value="F:protein-disulfide reductase [NAD(P)H] activity"/>
    <property type="evidence" value="ECO:0007669"/>
    <property type="project" value="TreeGrafter"/>
</dbReference>
<dbReference type="Proteomes" id="UP000295621">
    <property type="component" value="Unassembled WGS sequence"/>
</dbReference>
<evidence type="ECO:0000256" key="2">
    <source>
        <dbReference type="ARBA" id="ARBA00006597"/>
    </source>
</evidence>
<dbReference type="GO" id="GO:0046872">
    <property type="term" value="F:metal ion binding"/>
    <property type="evidence" value="ECO:0007669"/>
    <property type="project" value="UniProtKB-KW"/>
</dbReference>
<keyword evidence="9 11" id="KW-1015">Disulfide bond</keyword>
<evidence type="ECO:0000313" key="14">
    <source>
        <dbReference type="Proteomes" id="UP000295621"/>
    </source>
</evidence>
<keyword evidence="8 11" id="KW-0238">DNA-binding</keyword>
<dbReference type="InterPro" id="IPR034768">
    <property type="entry name" value="4FE4S_WBL"/>
</dbReference>
<feature type="domain" description="4Fe-4S Wbl-type" evidence="12">
    <location>
        <begin position="42"/>
        <end position="106"/>
    </location>
</feature>
<dbReference type="InterPro" id="IPR003482">
    <property type="entry name" value="Whib"/>
</dbReference>
<dbReference type="GO" id="GO:0005737">
    <property type="term" value="C:cytoplasm"/>
    <property type="evidence" value="ECO:0007669"/>
    <property type="project" value="UniProtKB-SubCell"/>
</dbReference>
<feature type="binding site" evidence="11">
    <location>
        <position position="76"/>
    </location>
    <ligand>
        <name>[4Fe-4S] cluster</name>
        <dbReference type="ChEBI" id="CHEBI:49883"/>
    </ligand>
</feature>
<dbReference type="PROSITE" id="PS51674">
    <property type="entry name" value="4FE4S_WBL"/>
    <property type="match status" value="1"/>
</dbReference>
<dbReference type="OrthoDB" id="4954884at2"/>
<organism evidence="13 14">
    <name type="scientific">Jiangella ureilytica</name>
    <dbReference type="NCBI Taxonomy" id="2530374"/>
    <lineage>
        <taxon>Bacteria</taxon>
        <taxon>Bacillati</taxon>
        <taxon>Actinomycetota</taxon>
        <taxon>Actinomycetes</taxon>
        <taxon>Jiangellales</taxon>
        <taxon>Jiangellaceae</taxon>
        <taxon>Jiangella</taxon>
    </lineage>
</organism>
<dbReference type="GO" id="GO:0051539">
    <property type="term" value="F:4 iron, 4 sulfur cluster binding"/>
    <property type="evidence" value="ECO:0007669"/>
    <property type="project" value="UniProtKB-UniRule"/>
</dbReference>
<evidence type="ECO:0000256" key="3">
    <source>
        <dbReference type="ARBA" id="ARBA00022485"/>
    </source>
</evidence>
<comment type="cofactor">
    <cofactor evidence="11">
        <name>[4Fe-4S] cluster</name>
        <dbReference type="ChEBI" id="CHEBI:49883"/>
    </cofactor>
    <text evidence="11">Binds 1 [4Fe-4S] cluster per subunit. Following nitrosylation of the [4Fe-4S] cluster binds 1 [4Fe-8(NO)] cluster per subunit.</text>
</comment>
<proteinExistence type="inferred from homology"/>
<evidence type="ECO:0000256" key="4">
    <source>
        <dbReference type="ARBA" id="ARBA00022723"/>
    </source>
</evidence>
<protein>
    <recommendedName>
        <fullName evidence="11">Transcriptional regulator WhiB</fullName>
    </recommendedName>
</protein>
<dbReference type="EMBL" id="SMKL01000017">
    <property type="protein sequence ID" value="TDC52130.1"/>
    <property type="molecule type" value="Genomic_DNA"/>
</dbReference>
<comment type="PTM">
    <text evidence="11">The Fe-S cluster can be nitrosylated by nitric oxide (NO).</text>
</comment>
<keyword evidence="14" id="KW-1185">Reference proteome</keyword>
<evidence type="ECO:0000256" key="6">
    <source>
        <dbReference type="ARBA" id="ARBA00023014"/>
    </source>
</evidence>
<dbReference type="GO" id="GO:0003677">
    <property type="term" value="F:DNA binding"/>
    <property type="evidence" value="ECO:0007669"/>
    <property type="project" value="UniProtKB-UniRule"/>
</dbReference>
<evidence type="ECO:0000256" key="1">
    <source>
        <dbReference type="ARBA" id="ARBA00004496"/>
    </source>
</evidence>
<dbReference type="Pfam" id="PF02467">
    <property type="entry name" value="Whib"/>
    <property type="match status" value="1"/>
</dbReference>
<comment type="similarity">
    <text evidence="2 11">Belongs to the WhiB family.</text>
</comment>
<dbReference type="GO" id="GO:0045892">
    <property type="term" value="P:negative regulation of DNA-templated transcription"/>
    <property type="evidence" value="ECO:0007669"/>
    <property type="project" value="TreeGrafter"/>
</dbReference>
<evidence type="ECO:0000256" key="5">
    <source>
        <dbReference type="ARBA" id="ARBA00023004"/>
    </source>
</evidence>
<keyword evidence="6 11" id="KW-0411">Iron-sulfur</keyword>
<keyword evidence="5 11" id="KW-0408">Iron</keyword>
<keyword evidence="7 11" id="KW-0805">Transcription regulation</keyword>
<keyword evidence="10 11" id="KW-0804">Transcription</keyword>
<evidence type="ECO:0000256" key="10">
    <source>
        <dbReference type="ARBA" id="ARBA00023163"/>
    </source>
</evidence>
<dbReference type="AlphaFoldDB" id="A0A4R4RQP1"/>
<dbReference type="GO" id="GO:0035731">
    <property type="term" value="F:dinitrosyl-iron complex binding"/>
    <property type="evidence" value="ECO:0007669"/>
    <property type="project" value="UniProtKB-UniRule"/>
</dbReference>
<feature type="binding site" evidence="11">
    <location>
        <position position="82"/>
    </location>
    <ligand>
        <name>[4Fe-4S] cluster</name>
        <dbReference type="ChEBI" id="CHEBI:49883"/>
    </ligand>
</feature>
<evidence type="ECO:0000256" key="11">
    <source>
        <dbReference type="HAMAP-Rule" id="MF_01479"/>
    </source>
</evidence>